<evidence type="ECO:0000313" key="5">
    <source>
        <dbReference type="Proteomes" id="UP000245207"/>
    </source>
</evidence>
<comment type="subcellular location">
    <subcellularLocation>
        <location evidence="1">Nucleus</location>
    </subcellularLocation>
</comment>
<keyword evidence="2" id="KW-0539">Nucleus</keyword>
<evidence type="ECO:0000256" key="2">
    <source>
        <dbReference type="ARBA" id="ARBA00023242"/>
    </source>
</evidence>
<dbReference type="GO" id="GO:0003723">
    <property type="term" value="F:RNA binding"/>
    <property type="evidence" value="ECO:0007669"/>
    <property type="project" value="InterPro"/>
</dbReference>
<reference evidence="4 5" key="1">
    <citation type="journal article" date="2018" name="Mol. Plant">
        <title>The genome of Artemisia annua provides insight into the evolution of Asteraceae family and artemisinin biosynthesis.</title>
        <authorList>
            <person name="Shen Q."/>
            <person name="Zhang L."/>
            <person name="Liao Z."/>
            <person name="Wang S."/>
            <person name="Yan T."/>
            <person name="Shi P."/>
            <person name="Liu M."/>
            <person name="Fu X."/>
            <person name="Pan Q."/>
            <person name="Wang Y."/>
            <person name="Lv Z."/>
            <person name="Lu X."/>
            <person name="Zhang F."/>
            <person name="Jiang W."/>
            <person name="Ma Y."/>
            <person name="Chen M."/>
            <person name="Hao X."/>
            <person name="Li L."/>
            <person name="Tang Y."/>
            <person name="Lv G."/>
            <person name="Zhou Y."/>
            <person name="Sun X."/>
            <person name="Brodelius P.E."/>
            <person name="Rose J.K.C."/>
            <person name="Tang K."/>
        </authorList>
    </citation>
    <scope>NUCLEOTIDE SEQUENCE [LARGE SCALE GENOMIC DNA]</scope>
    <source>
        <strain evidence="5">cv. Huhao1</strain>
        <tissue evidence="4">Leaf</tissue>
    </source>
</reference>
<dbReference type="STRING" id="35608.A0A2U1L0B8"/>
<keyword evidence="5" id="KW-1185">Reference proteome</keyword>
<dbReference type="Pfam" id="PF00076">
    <property type="entry name" value="RRM_1"/>
    <property type="match status" value="1"/>
</dbReference>
<feature type="domain" description="RRM" evidence="3">
    <location>
        <begin position="61"/>
        <end position="97"/>
    </location>
</feature>
<dbReference type="GO" id="GO:0000785">
    <property type="term" value="C:chromatin"/>
    <property type="evidence" value="ECO:0007669"/>
    <property type="project" value="TreeGrafter"/>
</dbReference>
<dbReference type="Gene3D" id="3.30.70.330">
    <property type="match status" value="2"/>
</dbReference>
<proteinExistence type="predicted"/>
<comment type="caution">
    <text evidence="4">The sequence shown here is derived from an EMBL/GenBank/DDBJ whole genome shotgun (WGS) entry which is preliminary data.</text>
</comment>
<gene>
    <name evidence="4" type="ORF">CTI12_AA521520</name>
</gene>
<evidence type="ECO:0000259" key="3">
    <source>
        <dbReference type="Pfam" id="PF00076"/>
    </source>
</evidence>
<name>A0A2U1L0B8_ARTAN</name>
<dbReference type="EMBL" id="PKPP01012417">
    <property type="protein sequence ID" value="PWA42433.1"/>
    <property type="molecule type" value="Genomic_DNA"/>
</dbReference>
<dbReference type="SUPFAM" id="SSF54928">
    <property type="entry name" value="RNA-binding domain, RBD"/>
    <property type="match status" value="1"/>
</dbReference>
<accession>A0A2U1L0B8</accession>
<organism evidence="4 5">
    <name type="scientific">Artemisia annua</name>
    <name type="common">Sweet wormwood</name>
    <dbReference type="NCBI Taxonomy" id="35608"/>
    <lineage>
        <taxon>Eukaryota</taxon>
        <taxon>Viridiplantae</taxon>
        <taxon>Streptophyta</taxon>
        <taxon>Embryophyta</taxon>
        <taxon>Tracheophyta</taxon>
        <taxon>Spermatophyta</taxon>
        <taxon>Magnoliopsida</taxon>
        <taxon>eudicotyledons</taxon>
        <taxon>Gunneridae</taxon>
        <taxon>Pentapetalae</taxon>
        <taxon>asterids</taxon>
        <taxon>campanulids</taxon>
        <taxon>Asterales</taxon>
        <taxon>Asteraceae</taxon>
        <taxon>Asteroideae</taxon>
        <taxon>Anthemideae</taxon>
        <taxon>Artemisiinae</taxon>
        <taxon>Artemisia</taxon>
    </lineage>
</organism>
<dbReference type="InterPro" id="IPR000504">
    <property type="entry name" value="RRM_dom"/>
</dbReference>
<dbReference type="InterPro" id="IPR035979">
    <property type="entry name" value="RBD_domain_sf"/>
</dbReference>
<evidence type="ECO:0000313" key="4">
    <source>
        <dbReference type="EMBL" id="PWA42433.1"/>
    </source>
</evidence>
<dbReference type="Proteomes" id="UP000245207">
    <property type="component" value="Unassembled WGS sequence"/>
</dbReference>
<dbReference type="GO" id="GO:0010468">
    <property type="term" value="P:regulation of gene expression"/>
    <property type="evidence" value="ECO:0007669"/>
    <property type="project" value="TreeGrafter"/>
</dbReference>
<dbReference type="PANTHER" id="PTHR48033">
    <property type="entry name" value="RNA-BINDING (RRM/RBD/RNP MOTIFS) FAMILY PROTEIN"/>
    <property type="match status" value="1"/>
</dbReference>
<evidence type="ECO:0000256" key="1">
    <source>
        <dbReference type="ARBA" id="ARBA00004123"/>
    </source>
</evidence>
<dbReference type="InterPro" id="IPR012677">
    <property type="entry name" value="Nucleotide-bd_a/b_plait_sf"/>
</dbReference>
<sequence>MKDRMTGQPRGFGFITYVDPLVVDKVIEDTHVFSGKQVEIKRTVPKGSANSKDFKTKKIVYGKVTEHQIVRDHATNRSRRFGFLVFDSVEVVDELVSKGNMIAMADNQVDIKKVEPKKVTNPPFVSRSRPRSFPDKFNAFDHQEIT</sequence>
<dbReference type="GO" id="GO:0005654">
    <property type="term" value="C:nucleoplasm"/>
    <property type="evidence" value="ECO:0007669"/>
    <property type="project" value="TreeGrafter"/>
</dbReference>
<dbReference type="AlphaFoldDB" id="A0A2U1L0B8"/>
<dbReference type="OrthoDB" id="1875751at2759"/>
<protein>
    <recommendedName>
        <fullName evidence="3">RRM domain-containing protein</fullName>
    </recommendedName>
</protein>
<dbReference type="PANTHER" id="PTHR48033:SF6">
    <property type="entry name" value="RNA-BINDING (RRM_RBD_RNP MOTIFS) FAMILY PROTEIN"/>
    <property type="match status" value="1"/>
</dbReference>